<comment type="caution">
    <text evidence="2">The sequence shown here is derived from an EMBL/GenBank/DDBJ whole genome shotgun (WGS) entry which is preliminary data.</text>
</comment>
<dbReference type="Gene3D" id="3.15.10.50">
    <property type="match status" value="1"/>
</dbReference>
<organism evidence="2 3">
    <name type="scientific">Oedothorax gibbosus</name>
    <dbReference type="NCBI Taxonomy" id="931172"/>
    <lineage>
        <taxon>Eukaryota</taxon>
        <taxon>Metazoa</taxon>
        <taxon>Ecdysozoa</taxon>
        <taxon>Arthropoda</taxon>
        <taxon>Chelicerata</taxon>
        <taxon>Arachnida</taxon>
        <taxon>Araneae</taxon>
        <taxon>Araneomorphae</taxon>
        <taxon>Entelegynae</taxon>
        <taxon>Araneoidea</taxon>
        <taxon>Linyphiidae</taxon>
        <taxon>Erigoninae</taxon>
        <taxon>Oedothorax</taxon>
    </lineage>
</organism>
<feature type="signal peptide" evidence="1">
    <location>
        <begin position="1"/>
        <end position="17"/>
    </location>
</feature>
<dbReference type="EMBL" id="JAFNEN010000217">
    <property type="protein sequence ID" value="KAG8189369.1"/>
    <property type="molecule type" value="Genomic_DNA"/>
</dbReference>
<evidence type="ECO:0000313" key="2">
    <source>
        <dbReference type="EMBL" id="KAG8189369.1"/>
    </source>
</evidence>
<feature type="chain" id="PRO_5043809465" evidence="1">
    <location>
        <begin position="18"/>
        <end position="209"/>
    </location>
</feature>
<dbReference type="InterPro" id="IPR038602">
    <property type="entry name" value="Mite_allergen_7_sf"/>
</dbReference>
<sequence length="209" mass="22924">MLKLIPIFVVFLGAAVASPSADQYFDSVIHAVGQELRVLGLDPAPLSNFNVRFGPQALAEAQFTRGNVTNLHQIRRKGACQGPKTVRGETSINCTLSLYPVLTQHQVYIRNGSAAYSLRSQGNVAESLIYVAVSGPAGGYPGSVKNYRVDRFGQITAKFAPFPTALNKYAKVLQDTYRNQVSTELFNILQQRYVYAISRAAANKPMPRQ</sequence>
<keyword evidence="1" id="KW-0732">Signal</keyword>
<keyword evidence="3" id="KW-1185">Reference proteome</keyword>
<reference evidence="2 3" key="1">
    <citation type="journal article" date="2022" name="Nat. Ecol. Evol.">
        <title>A masculinizing supergene underlies an exaggerated male reproductive morph in a spider.</title>
        <authorList>
            <person name="Hendrickx F."/>
            <person name="De Corte Z."/>
            <person name="Sonet G."/>
            <person name="Van Belleghem S.M."/>
            <person name="Kostlbacher S."/>
            <person name="Vangestel C."/>
        </authorList>
    </citation>
    <scope>NUCLEOTIDE SEQUENCE [LARGE SCALE GENOMIC DNA]</scope>
    <source>
        <strain evidence="2">W744_W776</strain>
    </source>
</reference>
<evidence type="ECO:0000256" key="1">
    <source>
        <dbReference type="SAM" id="SignalP"/>
    </source>
</evidence>
<dbReference type="Proteomes" id="UP000827092">
    <property type="component" value="Unassembled WGS sequence"/>
</dbReference>
<proteinExistence type="predicted"/>
<accession>A0AAV6V0T9</accession>
<name>A0AAV6V0T9_9ARAC</name>
<gene>
    <name evidence="2" type="ORF">JTE90_021872</name>
</gene>
<evidence type="ECO:0000313" key="3">
    <source>
        <dbReference type="Proteomes" id="UP000827092"/>
    </source>
</evidence>
<protein>
    <submittedName>
        <fullName evidence="2">Uncharacterized protein</fullName>
    </submittedName>
</protein>
<dbReference type="AlphaFoldDB" id="A0AAV6V0T9"/>